<evidence type="ECO:0000256" key="2">
    <source>
        <dbReference type="ARBA" id="ARBA00022870"/>
    </source>
</evidence>
<feature type="coiled-coil region" evidence="5">
    <location>
        <begin position="114"/>
        <end position="198"/>
    </location>
</feature>
<accession>A0ABS4P846</accession>
<dbReference type="InterPro" id="IPR006972">
    <property type="entry name" value="BipB-like_C"/>
</dbReference>
<dbReference type="EMBL" id="JAGGMQ010000001">
    <property type="protein sequence ID" value="MBP2168818.1"/>
    <property type="molecule type" value="Genomic_DNA"/>
</dbReference>
<evidence type="ECO:0000259" key="7">
    <source>
        <dbReference type="Pfam" id="PF04888"/>
    </source>
</evidence>
<evidence type="ECO:0000313" key="9">
    <source>
        <dbReference type="Proteomes" id="UP001195624"/>
    </source>
</evidence>
<keyword evidence="6" id="KW-0472">Membrane</keyword>
<evidence type="ECO:0000256" key="1">
    <source>
        <dbReference type="ARBA" id="ARBA00004301"/>
    </source>
</evidence>
<organism evidence="8 9">
    <name type="scientific">Winslowiella toletana</name>
    <dbReference type="NCBI Taxonomy" id="92490"/>
    <lineage>
        <taxon>Bacteria</taxon>
        <taxon>Pseudomonadati</taxon>
        <taxon>Pseudomonadota</taxon>
        <taxon>Gammaproteobacteria</taxon>
        <taxon>Enterobacterales</taxon>
        <taxon>Erwiniaceae</taxon>
        <taxon>Winslowiella</taxon>
    </lineage>
</organism>
<name>A0ABS4P846_9GAMM</name>
<feature type="coiled-coil region" evidence="5">
    <location>
        <begin position="289"/>
        <end position="316"/>
    </location>
</feature>
<evidence type="ECO:0000256" key="4">
    <source>
        <dbReference type="ARBA" id="ARBA00035640"/>
    </source>
</evidence>
<reference evidence="9" key="1">
    <citation type="submission" date="2023-07" db="EMBL/GenBank/DDBJ databases">
        <title>Genome mining of underrepresented organisms for secondary metabolites.</title>
        <authorList>
            <person name="D'Agostino P.M."/>
        </authorList>
    </citation>
    <scope>NUCLEOTIDE SEQUENCE [LARGE SCALE GENOMIC DNA]</scope>
    <source>
        <strain evidence="9">WS4403</strain>
    </source>
</reference>
<keyword evidence="9" id="KW-1185">Reference proteome</keyword>
<feature type="transmembrane region" description="Helical" evidence="6">
    <location>
        <begin position="419"/>
        <end position="439"/>
    </location>
</feature>
<comment type="subcellular location">
    <subcellularLocation>
        <location evidence="1">Host membrane</location>
        <topology evidence="1">Multi-pass membrane protein</topology>
    </subcellularLocation>
</comment>
<comment type="caution">
    <text evidence="8">The sequence shown here is derived from an EMBL/GenBank/DDBJ whole genome shotgun (WGS) entry which is preliminary data.</text>
</comment>
<feature type="domain" description="Translocator protein BipB-like C-terminal" evidence="7">
    <location>
        <begin position="262"/>
        <end position="604"/>
    </location>
</feature>
<evidence type="ECO:0000256" key="3">
    <source>
        <dbReference type="ARBA" id="ARBA00023026"/>
    </source>
</evidence>
<evidence type="ECO:0000313" key="8">
    <source>
        <dbReference type="EMBL" id="MBP2168818.1"/>
    </source>
</evidence>
<dbReference type="Proteomes" id="UP001195624">
    <property type="component" value="Unassembled WGS sequence"/>
</dbReference>
<evidence type="ECO:0000256" key="6">
    <source>
        <dbReference type="SAM" id="Phobius"/>
    </source>
</evidence>
<protein>
    <submittedName>
        <fullName evidence="8">Invasin B</fullName>
    </submittedName>
</protein>
<dbReference type="Pfam" id="PF04888">
    <property type="entry name" value="SseC"/>
    <property type="match status" value="1"/>
</dbReference>
<comment type="similarity">
    <text evidence="4">Belongs to the SctE/SipB/YopB family.</text>
</comment>
<sequence length="608" mass="65968">MEAIRGMAPNIITAVLPALKPDIHNRFTHLKLNYLTPQDALLIYGLAEGATDGKISETPPELREVSAEVKKKKSEEGKALQHLFNQPVAQDEPCTLNSLLSVMVAGADTRLKQASELSAALERATVQIKDALQTLEGASAQLEQEKNQQEVHGQRLTALQNALTELEQQGVTADDPRYTALMEKIAAAKNALNTANSKVLAAETSVLQQLTLAQELLAAHHELIKQMTAISTNSAGYVVMNRPQLEEAEKKQLSMAARAALLMAQMMNMFNDANLARLQSDQALNDARMEATRNNMAEKAKEFAEQERKAQETSKKCGLISKIFGGALTALGALSVVFGGAGATLMVIGIGLLVADYVTEAAFGFSLTEKMMSPLMDHIFMPLMDAISKVVTDIFDKTPLGLILREIDKATGANMMDSIHTAVAAAATVAVIVAAAMVLKSAGKMLYKRFGKALAQAVVENVKGTINQAIKQMPKMLKKFGSSLKNLNNQLSKMMDDLANNILKKMHLSRNQSARILGLAGETIGFVDTAQRLSTGVIIADLNVKAHEYLADVQIGKMVMDQLNKAIERMVELLESHNALMKEMGDHLSTILQARNDTALSIIRMRKA</sequence>
<keyword evidence="5" id="KW-0175">Coiled coil</keyword>
<keyword evidence="3" id="KW-0843">Virulence</keyword>
<evidence type="ECO:0000256" key="5">
    <source>
        <dbReference type="SAM" id="Coils"/>
    </source>
</evidence>
<keyword evidence="6" id="KW-1133">Transmembrane helix</keyword>
<proteinExistence type="inferred from homology"/>
<gene>
    <name evidence="8" type="ORF">J2125_002010</name>
</gene>
<keyword evidence="6" id="KW-0812">Transmembrane</keyword>
<dbReference type="RefSeq" id="WP_017799608.1">
    <property type="nucleotide sequence ID" value="NZ_JAGGMQ010000001.1"/>
</dbReference>
<keyword evidence="2" id="KW-1043">Host membrane</keyword>
<dbReference type="Gene3D" id="1.20.120.330">
    <property type="entry name" value="Nucleotidyltransferases domain 2"/>
    <property type="match status" value="2"/>
</dbReference>
<feature type="transmembrane region" description="Helical" evidence="6">
    <location>
        <begin position="323"/>
        <end position="355"/>
    </location>
</feature>